<name>A0A8S1TFA5_PAROT</name>
<dbReference type="Proteomes" id="UP000683925">
    <property type="component" value="Unassembled WGS sequence"/>
</dbReference>
<evidence type="ECO:0000313" key="2">
    <source>
        <dbReference type="EMBL" id="CAD8150638.1"/>
    </source>
</evidence>
<accession>A0A8S1TFA5</accession>
<proteinExistence type="predicted"/>
<evidence type="ECO:0000256" key="1">
    <source>
        <dbReference type="SAM" id="MobiDB-lite"/>
    </source>
</evidence>
<comment type="caution">
    <text evidence="2">The sequence shown here is derived from an EMBL/GenBank/DDBJ whole genome shotgun (WGS) entry which is preliminary data.</text>
</comment>
<keyword evidence="3" id="KW-1185">Reference proteome</keyword>
<evidence type="ECO:0000313" key="3">
    <source>
        <dbReference type="Proteomes" id="UP000683925"/>
    </source>
</evidence>
<dbReference type="EMBL" id="CAJJDP010000024">
    <property type="protein sequence ID" value="CAD8150638.1"/>
    <property type="molecule type" value="Genomic_DNA"/>
</dbReference>
<reference evidence="2" key="1">
    <citation type="submission" date="2021-01" db="EMBL/GenBank/DDBJ databases">
        <authorList>
            <consortium name="Genoscope - CEA"/>
            <person name="William W."/>
        </authorList>
    </citation>
    <scope>NUCLEOTIDE SEQUENCE</scope>
</reference>
<dbReference type="AlphaFoldDB" id="A0A8S1TFA5"/>
<organism evidence="2 3">
    <name type="scientific">Paramecium octaurelia</name>
    <dbReference type="NCBI Taxonomy" id="43137"/>
    <lineage>
        <taxon>Eukaryota</taxon>
        <taxon>Sar</taxon>
        <taxon>Alveolata</taxon>
        <taxon>Ciliophora</taxon>
        <taxon>Intramacronucleata</taxon>
        <taxon>Oligohymenophorea</taxon>
        <taxon>Peniculida</taxon>
        <taxon>Parameciidae</taxon>
        <taxon>Paramecium</taxon>
    </lineage>
</organism>
<sequence>MLQQPNEIVDNKICLCMFSNQPKNIEHEQQQNKWTKENGLQDEKNMMSDY</sequence>
<gene>
    <name evidence="2" type="ORF">POCTA_138.1.T0240041</name>
</gene>
<feature type="region of interest" description="Disordered" evidence="1">
    <location>
        <begin position="25"/>
        <end position="50"/>
    </location>
</feature>
<protein>
    <submittedName>
        <fullName evidence="2">Uncharacterized protein</fullName>
    </submittedName>
</protein>